<comment type="cofactor">
    <cofactor evidence="1">
        <name>heme</name>
        <dbReference type="ChEBI" id="CHEBI:30413"/>
    </cofactor>
</comment>
<dbReference type="PANTHER" id="PTHR46206">
    <property type="entry name" value="CYTOCHROME P450"/>
    <property type="match status" value="1"/>
</dbReference>
<evidence type="ECO:0000256" key="4">
    <source>
        <dbReference type="ARBA" id="ARBA00023002"/>
    </source>
</evidence>
<name>A0ABR2ZB58_9AGAR</name>
<dbReference type="InterPro" id="IPR017972">
    <property type="entry name" value="Cyt_P450_CS"/>
</dbReference>
<evidence type="ECO:0000256" key="2">
    <source>
        <dbReference type="ARBA" id="ARBA00010617"/>
    </source>
</evidence>
<dbReference type="InterPro" id="IPR001128">
    <property type="entry name" value="Cyt_P450"/>
</dbReference>
<dbReference type="PROSITE" id="PS00086">
    <property type="entry name" value="CYTOCHROME_P450"/>
    <property type="match status" value="1"/>
</dbReference>
<comment type="caution">
    <text evidence="7">The sequence shown here is derived from an EMBL/GenBank/DDBJ whole genome shotgun (WGS) entry which is preliminary data.</text>
</comment>
<organism evidence="7 8">
    <name type="scientific">Marasmius tenuissimus</name>
    <dbReference type="NCBI Taxonomy" id="585030"/>
    <lineage>
        <taxon>Eukaryota</taxon>
        <taxon>Fungi</taxon>
        <taxon>Dikarya</taxon>
        <taxon>Basidiomycota</taxon>
        <taxon>Agaricomycotina</taxon>
        <taxon>Agaricomycetes</taxon>
        <taxon>Agaricomycetidae</taxon>
        <taxon>Agaricales</taxon>
        <taxon>Marasmiineae</taxon>
        <taxon>Marasmiaceae</taxon>
        <taxon>Marasmius</taxon>
    </lineage>
</organism>
<dbReference type="InterPro" id="IPR002401">
    <property type="entry name" value="Cyt_P450_E_grp-I"/>
</dbReference>
<dbReference type="Pfam" id="PF00067">
    <property type="entry name" value="p450"/>
    <property type="match status" value="1"/>
</dbReference>
<feature type="region of interest" description="Disordered" evidence="6">
    <location>
        <begin position="115"/>
        <end position="135"/>
    </location>
</feature>
<keyword evidence="4" id="KW-0560">Oxidoreductase</keyword>
<keyword evidence="3" id="KW-0479">Metal-binding</keyword>
<evidence type="ECO:0000256" key="5">
    <source>
        <dbReference type="ARBA" id="ARBA00023004"/>
    </source>
</evidence>
<dbReference type="CDD" id="cd11041">
    <property type="entry name" value="CYP503A1-like"/>
    <property type="match status" value="1"/>
</dbReference>
<evidence type="ECO:0000256" key="1">
    <source>
        <dbReference type="ARBA" id="ARBA00001971"/>
    </source>
</evidence>
<comment type="similarity">
    <text evidence="2">Belongs to the cytochrome P450 family.</text>
</comment>
<evidence type="ECO:0000313" key="8">
    <source>
        <dbReference type="Proteomes" id="UP001437256"/>
    </source>
</evidence>
<dbReference type="InterPro" id="IPR036396">
    <property type="entry name" value="Cyt_P450_sf"/>
</dbReference>
<gene>
    <name evidence="7" type="ORF">AAF712_014822</name>
</gene>
<evidence type="ECO:0000313" key="7">
    <source>
        <dbReference type="EMBL" id="KAL0058505.1"/>
    </source>
</evidence>
<evidence type="ECO:0000256" key="3">
    <source>
        <dbReference type="ARBA" id="ARBA00022723"/>
    </source>
</evidence>
<dbReference type="PRINTS" id="PR00463">
    <property type="entry name" value="EP450I"/>
</dbReference>
<dbReference type="SUPFAM" id="SSF48264">
    <property type="entry name" value="Cytochrome P450"/>
    <property type="match status" value="1"/>
</dbReference>
<keyword evidence="5" id="KW-0408">Iron</keyword>
<evidence type="ECO:0008006" key="9">
    <source>
        <dbReference type="Google" id="ProtNLM"/>
    </source>
</evidence>
<accession>A0ABR2ZB58</accession>
<dbReference type="Proteomes" id="UP001437256">
    <property type="component" value="Unassembled WGS sequence"/>
</dbReference>
<dbReference type="EMBL" id="JBBXMP010000306">
    <property type="protein sequence ID" value="KAL0058505.1"/>
    <property type="molecule type" value="Genomic_DNA"/>
</dbReference>
<proteinExistence type="inferred from homology"/>
<sequence length="987" mass="110685">MTETPREDDSSKPCNDWAVPPPRLFRTLVSENQLKHTKLVRAIAQVRHAPGTLSLQQAKIKDLQLKVEESMLNLVEISERLIRQSELLEATDNSRFGKPFLVTPGSSVRFVECQKPPGETDAGEETTERKKHNQLREALSKAAVEERALEEQARIFVSMTNELDALYDDLFNESTPDFPEEKQLQQQVATAKATCDRIGATFDAETQAYERLYHAEKALHECLANLKNAVRYVGSSTELTSGRSAHELRVATCLQIAHTLASQVPSLVQEARQLSPTVKPLRALAISQSVPDRMASESRERYSGRTAGTQSVLEGATQTLQRNKESLRATRKRIFDEVAGRISDEAAAPAVWDIGEMPPPYVFDNEHHDALSQVAISDNEQVIVGNDSQLSISKGSYQETPDPGPSLPEISHPVARPKPFKKWKFWARTPGPADEQPEIVQYRLRSCDSKSTNFIAGSEWNWYKIGLGTFVAYCGLKYLQFVKRRGELSHIPTLGSSSLIPSYFTAYKFFREGRNLISAGVQQFPGGVFKVPTFDGWQVIVHGRGMLEDLKRANEEDLSVLEAFVDLIKSDYTMSPTILRDPYHVDVVRTPLTRNIGARFDDVCDELAIAFNENLPSQEDGEWHSPPGDLDSLAMVQNIVVRASNRLLVGLPLCRNEDWCKLNVQFTIDVMRDSILIGMFPRFLHPIVGPLISTWKAKMRRAMGHLGEIVKERIRMTEAGEERPNDGVTWLVDMNNQIGKEWQKGSHAVEDIVGRILSINFAAIHTTSTAFTHALYHLAAHPEVQPLLREEVDRVLFTSKEDGGDGLGWTKAGMVQLRVMDSFLKESQRFMNISAIAMTRLAVRPYTFSNGVVIPPGTSVGYAAHAVHQDPEVYSQAQEFIPTRFSDMRAGEESIKHQTVTPTPEWLIFGVGKHACPGRFFAVNEIKSMLVYLVRNWDVRFDEGKNAGKDGIEWEGGYPKSREFMGNVVPNTDVKLLFRKRKVSGSL</sequence>
<dbReference type="Gene3D" id="1.10.630.10">
    <property type="entry name" value="Cytochrome P450"/>
    <property type="match status" value="1"/>
</dbReference>
<reference evidence="7 8" key="1">
    <citation type="submission" date="2024-05" db="EMBL/GenBank/DDBJ databases">
        <title>A draft genome resource for the thread blight pathogen Marasmius tenuissimus strain MS-2.</title>
        <authorList>
            <person name="Yulfo-Soto G.E."/>
            <person name="Baruah I.K."/>
            <person name="Amoako-Attah I."/>
            <person name="Bukari Y."/>
            <person name="Meinhardt L.W."/>
            <person name="Bailey B.A."/>
            <person name="Cohen S.P."/>
        </authorList>
    </citation>
    <scope>NUCLEOTIDE SEQUENCE [LARGE SCALE GENOMIC DNA]</scope>
    <source>
        <strain evidence="7 8">MS-2</strain>
    </source>
</reference>
<evidence type="ECO:0000256" key="6">
    <source>
        <dbReference type="SAM" id="MobiDB-lite"/>
    </source>
</evidence>
<protein>
    <recommendedName>
        <fullName evidence="9">Cytochrome P450</fullName>
    </recommendedName>
</protein>
<keyword evidence="8" id="KW-1185">Reference proteome</keyword>